<organism evidence="3 4">
    <name type="scientific">Streptomyces aurantiogriseus</name>
    <dbReference type="NCBI Taxonomy" id="66870"/>
    <lineage>
        <taxon>Bacteria</taxon>
        <taxon>Bacillati</taxon>
        <taxon>Actinomycetota</taxon>
        <taxon>Actinomycetes</taxon>
        <taxon>Kitasatosporales</taxon>
        <taxon>Streptomycetaceae</taxon>
        <taxon>Streptomyces</taxon>
    </lineage>
</organism>
<comment type="similarity">
    <text evidence="1">Belongs to the short-chain dehydrogenases/reductases (SDR) family.</text>
</comment>
<dbReference type="GO" id="GO:0016491">
    <property type="term" value="F:oxidoreductase activity"/>
    <property type="evidence" value="ECO:0007669"/>
    <property type="project" value="UniProtKB-KW"/>
</dbReference>
<dbReference type="PANTHER" id="PTHR24320">
    <property type="entry name" value="RETINOL DEHYDROGENASE"/>
    <property type="match status" value="1"/>
</dbReference>
<proteinExistence type="inferred from homology"/>
<dbReference type="Gene3D" id="3.40.50.720">
    <property type="entry name" value="NAD(P)-binding Rossmann-like Domain"/>
    <property type="match status" value="1"/>
</dbReference>
<gene>
    <name evidence="3" type="ORF">GCM10010251_89760</name>
</gene>
<reference evidence="3" key="1">
    <citation type="journal article" date="2014" name="Int. J. Syst. Evol. Microbiol.">
        <title>Complete genome sequence of Corynebacterium casei LMG S-19264T (=DSM 44701T), isolated from a smear-ripened cheese.</title>
        <authorList>
            <consortium name="US DOE Joint Genome Institute (JGI-PGF)"/>
            <person name="Walter F."/>
            <person name="Albersmeier A."/>
            <person name="Kalinowski J."/>
            <person name="Ruckert C."/>
        </authorList>
    </citation>
    <scope>NUCLEOTIDE SEQUENCE</scope>
    <source>
        <strain evidence="3">JCM 4346</strain>
    </source>
</reference>
<dbReference type="Pfam" id="PF00106">
    <property type="entry name" value="adh_short"/>
    <property type="match status" value="1"/>
</dbReference>
<keyword evidence="2" id="KW-0560">Oxidoreductase</keyword>
<protein>
    <submittedName>
        <fullName evidence="3">Uncharacterized protein</fullName>
    </submittedName>
</protein>
<dbReference type="InterPro" id="IPR002347">
    <property type="entry name" value="SDR_fam"/>
</dbReference>
<dbReference type="InterPro" id="IPR036291">
    <property type="entry name" value="NAD(P)-bd_dom_sf"/>
</dbReference>
<dbReference type="SUPFAM" id="SSF51735">
    <property type="entry name" value="NAD(P)-binding Rossmann-fold domains"/>
    <property type="match status" value="1"/>
</dbReference>
<dbReference type="PANTHER" id="PTHR24320:SF148">
    <property type="entry name" value="NAD(P)-BINDING ROSSMANN-FOLD SUPERFAMILY PROTEIN"/>
    <property type="match status" value="1"/>
</dbReference>
<name>A0A918FNL0_9ACTN</name>
<keyword evidence="4" id="KW-1185">Reference proteome</keyword>
<dbReference type="Proteomes" id="UP000658320">
    <property type="component" value="Unassembled WGS sequence"/>
</dbReference>
<comment type="caution">
    <text evidence="3">The sequence shown here is derived from an EMBL/GenBank/DDBJ whole genome shotgun (WGS) entry which is preliminary data.</text>
</comment>
<accession>A0A918FNL0</accession>
<evidence type="ECO:0000313" key="3">
    <source>
        <dbReference type="EMBL" id="GGR59054.1"/>
    </source>
</evidence>
<dbReference type="EMBL" id="BMSX01000037">
    <property type="protein sequence ID" value="GGR59054.1"/>
    <property type="molecule type" value="Genomic_DNA"/>
</dbReference>
<reference evidence="3" key="2">
    <citation type="submission" date="2020-09" db="EMBL/GenBank/DDBJ databases">
        <authorList>
            <person name="Sun Q."/>
            <person name="Ohkuma M."/>
        </authorList>
    </citation>
    <scope>NUCLEOTIDE SEQUENCE</scope>
    <source>
        <strain evidence="3">JCM 4346</strain>
    </source>
</reference>
<evidence type="ECO:0000256" key="2">
    <source>
        <dbReference type="ARBA" id="ARBA00023002"/>
    </source>
</evidence>
<dbReference type="AlphaFoldDB" id="A0A918FNL0"/>
<evidence type="ECO:0000313" key="4">
    <source>
        <dbReference type="Proteomes" id="UP000658320"/>
    </source>
</evidence>
<evidence type="ECO:0000256" key="1">
    <source>
        <dbReference type="ARBA" id="ARBA00006484"/>
    </source>
</evidence>
<sequence>MTTISAPARWSAIDIPDQTGRTAVVTGANSGLGLETTRELARHGAHVTMAVRNLDKGAAAAGQIRAQVPGARLELRHLDLADLDSVRAFAAATYPPSTC</sequence>